<dbReference type="InterPro" id="IPR001690">
    <property type="entry name" value="Autoind_synthase"/>
</dbReference>
<dbReference type="Pfam" id="PF00765">
    <property type="entry name" value="Autoind_synth"/>
    <property type="match status" value="1"/>
</dbReference>
<dbReference type="EC" id="2.3.1.184" evidence="1 8"/>
<evidence type="ECO:0000256" key="2">
    <source>
        <dbReference type="ARBA" id="ARBA00022654"/>
    </source>
</evidence>
<keyword evidence="3 8" id="KW-0808">Transferase</keyword>
<dbReference type="InterPro" id="IPR018311">
    <property type="entry name" value="Autoind_synth_CS"/>
</dbReference>
<sequence length="207" mass="22670">MLKDHAETTLSAPLAGSMRAMFAARKQVFIDRLGWNLPALAGQFELDQFDDVHAHYLILTDGDGRHRASARLLRTDRPHLLGDLYAVLCSQGVPCGPTIREVTRFCLDPAFGARERRVARNELVSALADYATPSGITAYTGIAGIRWFEQIAEFGWDCRALGPARKIGDQELVALHITIDPETIPALAATGIYTRPTLTIAETGRLA</sequence>
<comment type="caution">
    <text evidence="9">The sequence shown here is derived from an EMBL/GenBank/DDBJ whole genome shotgun (WGS) entry which is preliminary data.</text>
</comment>
<dbReference type="PROSITE" id="PS51187">
    <property type="entry name" value="AUTOINDUCER_SYNTH_2"/>
    <property type="match status" value="1"/>
</dbReference>
<reference evidence="9 10" key="1">
    <citation type="submission" date="2020-08" db="EMBL/GenBank/DDBJ databases">
        <title>Genomic Encyclopedia of Type Strains, Phase IV (KMG-IV): sequencing the most valuable type-strain genomes for metagenomic binning, comparative biology and taxonomic classification.</title>
        <authorList>
            <person name="Goeker M."/>
        </authorList>
    </citation>
    <scope>NUCLEOTIDE SEQUENCE [LARGE SCALE GENOMIC DNA]</scope>
    <source>
        <strain evidence="9 10">DSM 14552</strain>
    </source>
</reference>
<dbReference type="PANTHER" id="PTHR39322">
    <property type="entry name" value="ACYL-HOMOSERINE-LACTONE SYNTHASE"/>
    <property type="match status" value="1"/>
</dbReference>
<keyword evidence="2 7" id="KW-0673">Quorum sensing</keyword>
<evidence type="ECO:0000256" key="6">
    <source>
        <dbReference type="ARBA" id="ARBA00048576"/>
    </source>
</evidence>
<dbReference type="GO" id="GO:0007165">
    <property type="term" value="P:signal transduction"/>
    <property type="evidence" value="ECO:0007669"/>
    <property type="project" value="TreeGrafter"/>
</dbReference>
<dbReference type="SUPFAM" id="SSF55729">
    <property type="entry name" value="Acyl-CoA N-acyltransferases (Nat)"/>
    <property type="match status" value="1"/>
</dbReference>
<dbReference type="Gene3D" id="3.40.630.30">
    <property type="match status" value="1"/>
</dbReference>
<accession>A0A7W6EVZ7</accession>
<keyword evidence="4 8" id="KW-0949">S-adenosyl-L-methionine</keyword>
<evidence type="ECO:0000256" key="8">
    <source>
        <dbReference type="RuleBase" id="RU361135"/>
    </source>
</evidence>
<organism evidence="9 10">
    <name type="scientific">Novosphingobium hassiacum</name>
    <dbReference type="NCBI Taxonomy" id="173676"/>
    <lineage>
        <taxon>Bacteria</taxon>
        <taxon>Pseudomonadati</taxon>
        <taxon>Pseudomonadota</taxon>
        <taxon>Alphaproteobacteria</taxon>
        <taxon>Sphingomonadales</taxon>
        <taxon>Sphingomonadaceae</taxon>
        <taxon>Novosphingobium</taxon>
    </lineage>
</organism>
<keyword evidence="5 7" id="KW-0071">Autoinducer synthesis</keyword>
<dbReference type="PROSITE" id="PS00949">
    <property type="entry name" value="AUTOINDUCER_SYNTH_1"/>
    <property type="match status" value="1"/>
</dbReference>
<protein>
    <recommendedName>
        <fullName evidence="1 8">Acyl-homoserine-lactone synthase</fullName>
        <ecNumber evidence="1 8">2.3.1.184</ecNumber>
    </recommendedName>
    <alternativeName>
        <fullName evidence="8">Autoinducer synthesis protein</fullName>
    </alternativeName>
</protein>
<evidence type="ECO:0000313" key="9">
    <source>
        <dbReference type="EMBL" id="MBB3860867.1"/>
    </source>
</evidence>
<dbReference type="EMBL" id="JACICY010000004">
    <property type="protein sequence ID" value="MBB3860867.1"/>
    <property type="molecule type" value="Genomic_DNA"/>
</dbReference>
<dbReference type="GO" id="GO:0009372">
    <property type="term" value="P:quorum sensing"/>
    <property type="evidence" value="ECO:0007669"/>
    <property type="project" value="UniProtKB-UniRule"/>
</dbReference>
<proteinExistence type="inferred from homology"/>
<evidence type="ECO:0000256" key="3">
    <source>
        <dbReference type="ARBA" id="ARBA00022679"/>
    </source>
</evidence>
<dbReference type="Proteomes" id="UP000562395">
    <property type="component" value="Unassembled WGS sequence"/>
</dbReference>
<evidence type="ECO:0000256" key="7">
    <source>
        <dbReference type="PROSITE-ProRule" id="PRU00533"/>
    </source>
</evidence>
<dbReference type="AlphaFoldDB" id="A0A7W6EVZ7"/>
<keyword evidence="9" id="KW-0012">Acyltransferase</keyword>
<evidence type="ECO:0000256" key="4">
    <source>
        <dbReference type="ARBA" id="ARBA00022691"/>
    </source>
</evidence>
<comment type="similarity">
    <text evidence="7 8">Belongs to the autoinducer synthase family.</text>
</comment>
<evidence type="ECO:0000256" key="5">
    <source>
        <dbReference type="ARBA" id="ARBA00022929"/>
    </source>
</evidence>
<dbReference type="PRINTS" id="PR01549">
    <property type="entry name" value="AUTOINDCRSYN"/>
</dbReference>
<keyword evidence="10" id="KW-1185">Reference proteome</keyword>
<dbReference type="InterPro" id="IPR016181">
    <property type="entry name" value="Acyl_CoA_acyltransferase"/>
</dbReference>
<evidence type="ECO:0000313" key="10">
    <source>
        <dbReference type="Proteomes" id="UP000562395"/>
    </source>
</evidence>
<comment type="catalytic activity">
    <reaction evidence="6 8">
        <text>a fatty acyl-[ACP] + S-adenosyl-L-methionine = an N-acyl-L-homoserine lactone + S-methyl-5'-thioadenosine + holo-[ACP] + H(+)</text>
        <dbReference type="Rhea" id="RHEA:10096"/>
        <dbReference type="Rhea" id="RHEA-COMP:9685"/>
        <dbReference type="Rhea" id="RHEA-COMP:14125"/>
        <dbReference type="ChEBI" id="CHEBI:15378"/>
        <dbReference type="ChEBI" id="CHEBI:17509"/>
        <dbReference type="ChEBI" id="CHEBI:55474"/>
        <dbReference type="ChEBI" id="CHEBI:59789"/>
        <dbReference type="ChEBI" id="CHEBI:64479"/>
        <dbReference type="ChEBI" id="CHEBI:138651"/>
        <dbReference type="EC" id="2.3.1.184"/>
    </reaction>
</comment>
<dbReference type="RefSeq" id="WP_183613118.1">
    <property type="nucleotide sequence ID" value="NZ_JACICY010000004.1"/>
</dbReference>
<dbReference type="PANTHER" id="PTHR39322:SF1">
    <property type="entry name" value="ISOVALERYL-HOMOSERINE LACTONE SYNTHASE"/>
    <property type="match status" value="1"/>
</dbReference>
<dbReference type="GO" id="GO:0061579">
    <property type="term" value="F:N-acyl homoserine lactone synthase activity"/>
    <property type="evidence" value="ECO:0007669"/>
    <property type="project" value="UniProtKB-UniRule"/>
</dbReference>
<evidence type="ECO:0000256" key="1">
    <source>
        <dbReference type="ARBA" id="ARBA00012340"/>
    </source>
</evidence>
<name>A0A7W6EVZ7_9SPHN</name>
<gene>
    <name evidence="9" type="ORF">GGQ88_002136</name>
</gene>